<name>A0A4R6DD19_9MICO</name>
<dbReference type="Pfam" id="PF14078">
    <property type="entry name" value="DUF4259"/>
    <property type="match status" value="1"/>
</dbReference>
<reference evidence="1 2" key="1">
    <citation type="submission" date="2019-03" db="EMBL/GenBank/DDBJ databases">
        <title>Genomic analyses of the natural microbiome of Caenorhabditis elegans.</title>
        <authorList>
            <person name="Samuel B."/>
        </authorList>
    </citation>
    <scope>NUCLEOTIDE SEQUENCE [LARGE SCALE GENOMIC DNA]</scope>
    <source>
        <strain evidence="1 2">JUb65</strain>
    </source>
</reference>
<protein>
    <submittedName>
        <fullName evidence="1">Uncharacterized protein DUF4259</fullName>
    </submittedName>
</protein>
<dbReference type="InterPro" id="IPR025355">
    <property type="entry name" value="DUF4259"/>
</dbReference>
<proteinExistence type="predicted"/>
<evidence type="ECO:0000313" key="2">
    <source>
        <dbReference type="Proteomes" id="UP000295764"/>
    </source>
</evidence>
<dbReference type="Proteomes" id="UP000295764">
    <property type="component" value="Unassembled WGS sequence"/>
</dbReference>
<comment type="caution">
    <text evidence="1">The sequence shown here is derived from an EMBL/GenBank/DDBJ whole genome shotgun (WGS) entry which is preliminary data.</text>
</comment>
<evidence type="ECO:0000313" key="1">
    <source>
        <dbReference type="EMBL" id="TDN41859.1"/>
    </source>
</evidence>
<dbReference type="AlphaFoldDB" id="A0A4R6DD19"/>
<gene>
    <name evidence="1" type="ORF">EDF64_11548</name>
</gene>
<accession>A0A4R6DD19</accession>
<dbReference type="EMBL" id="SNVW01000015">
    <property type="protein sequence ID" value="TDN41859.1"/>
    <property type="molecule type" value="Genomic_DNA"/>
</dbReference>
<organism evidence="1 2">
    <name type="scientific">Curtobacterium flaccumfaciens</name>
    <dbReference type="NCBI Taxonomy" id="2035"/>
    <lineage>
        <taxon>Bacteria</taxon>
        <taxon>Bacillati</taxon>
        <taxon>Actinomycetota</taxon>
        <taxon>Actinomycetes</taxon>
        <taxon>Micrococcales</taxon>
        <taxon>Microbacteriaceae</taxon>
        <taxon>Curtobacterium</taxon>
    </lineage>
</organism>
<sequence length="105" mass="10856">MKAALTHATKAGPTLDSDDAAVAIAAAEVVAHGLGRPTQDDVYTESIQRFVARTRRPSGRLAGLASRAVAAAASEDGELAELWAEAGSSGWRDAVGRLVTNLSVR</sequence>